<keyword evidence="3" id="KW-1185">Reference proteome</keyword>
<evidence type="ECO:0000313" key="3">
    <source>
        <dbReference type="Proteomes" id="UP001221909"/>
    </source>
</evidence>
<dbReference type="EMBL" id="JAQSJE010000007">
    <property type="protein sequence ID" value="MDD0824217.1"/>
    <property type="molecule type" value="Genomic_DNA"/>
</dbReference>
<accession>A0ABT5MPW4</accession>
<reference evidence="2 3" key="1">
    <citation type="submission" date="2023-02" db="EMBL/GenBank/DDBJ databases">
        <title>Mannheimia cairiniae sp. nov., a novel species of Mannheimia obtained from moscovy ducks (Cairina moschata) and reclassification of Mannheimia ovis as heterotypic synonym of Mannheimia pernigra.</title>
        <authorList>
            <person name="Christensen H."/>
        </authorList>
    </citation>
    <scope>NUCLEOTIDE SEQUENCE [LARGE SCALE GENOMIC DNA]</scope>
    <source>
        <strain evidence="2 3">AT1</strain>
    </source>
</reference>
<dbReference type="Proteomes" id="UP001221909">
    <property type="component" value="Unassembled WGS sequence"/>
</dbReference>
<evidence type="ECO:0000259" key="1">
    <source>
        <dbReference type="Pfam" id="PF13657"/>
    </source>
</evidence>
<dbReference type="Pfam" id="PF13657">
    <property type="entry name" value="Couple_hipA"/>
    <property type="match status" value="1"/>
</dbReference>
<dbReference type="NCBIfam" id="TIGR03071">
    <property type="entry name" value="couple_hipA"/>
    <property type="match status" value="1"/>
</dbReference>
<dbReference type="RefSeq" id="WP_273749213.1">
    <property type="nucleotide sequence ID" value="NZ_JAQSJE010000007.1"/>
</dbReference>
<comment type="caution">
    <text evidence="2">The sequence shown here is derived from an EMBL/GenBank/DDBJ whole genome shotgun (WGS) entry which is preliminary data.</text>
</comment>
<organism evidence="2 3">
    <name type="scientific">Mannheimia cairinae</name>
    <dbReference type="NCBI Taxonomy" id="3025936"/>
    <lineage>
        <taxon>Bacteria</taxon>
        <taxon>Pseudomonadati</taxon>
        <taxon>Pseudomonadota</taxon>
        <taxon>Gammaproteobacteria</taxon>
        <taxon>Pasteurellales</taxon>
        <taxon>Pasteurellaceae</taxon>
        <taxon>Mannheimia</taxon>
    </lineage>
</organism>
<sequence>MHVIRKADVLLYGEKIGELSQDGEIFRFAYLPDYQGVPLSLSLPVKQREFVTQQFFPYFASLVPEGWLKAKYADLQKIDNRDLFSLLLNNGDNLIGAVQIVGRKT</sequence>
<dbReference type="InterPro" id="IPR017508">
    <property type="entry name" value="HipA_N1"/>
</dbReference>
<name>A0ABT5MPW4_9PAST</name>
<protein>
    <submittedName>
        <fullName evidence="2">HipA N-terminal domain-containing protein</fullName>
    </submittedName>
</protein>
<evidence type="ECO:0000313" key="2">
    <source>
        <dbReference type="EMBL" id="MDD0824217.1"/>
    </source>
</evidence>
<gene>
    <name evidence="2" type="ORF">PTQ27_07045</name>
</gene>
<proteinExistence type="predicted"/>
<feature type="domain" description="HipA N-terminal subdomain 1" evidence="1">
    <location>
        <begin position="7"/>
        <end position="100"/>
    </location>
</feature>